<dbReference type="Gene3D" id="3.90.228.10">
    <property type="match status" value="1"/>
</dbReference>
<feature type="domain" description="PARP catalytic" evidence="8">
    <location>
        <begin position="363"/>
        <end position="573"/>
    </location>
</feature>
<dbReference type="PROSITE" id="PS51059">
    <property type="entry name" value="PARP_CATALYTIC"/>
    <property type="match status" value="1"/>
</dbReference>
<keyword evidence="2 5" id="KW-0808">Transferase</keyword>
<evidence type="ECO:0000259" key="7">
    <source>
        <dbReference type="PROSITE" id="PS50172"/>
    </source>
</evidence>
<dbReference type="PANTHER" id="PTHR10459:SF60">
    <property type="entry name" value="POLY [ADP-RIBOSE] POLYMERASE 2"/>
    <property type="match status" value="1"/>
</dbReference>
<feature type="domain" description="WGR" evidence="9">
    <location>
        <begin position="159"/>
        <end position="256"/>
    </location>
</feature>
<dbReference type="InterPro" id="IPR036930">
    <property type="entry name" value="WGR_dom_sf"/>
</dbReference>
<keyword evidence="1 5" id="KW-0328">Glycosyltransferase</keyword>
<dbReference type="Pfam" id="PF00533">
    <property type="entry name" value="BRCT"/>
    <property type="match status" value="1"/>
</dbReference>
<dbReference type="SUPFAM" id="SSF142921">
    <property type="entry name" value="WGR domain-like"/>
    <property type="match status" value="1"/>
</dbReference>
<keyword evidence="3 5" id="KW-0520">NAD</keyword>
<evidence type="ECO:0000256" key="1">
    <source>
        <dbReference type="ARBA" id="ARBA00022676"/>
    </source>
</evidence>
<feature type="domain" description="BRCT" evidence="7">
    <location>
        <begin position="9"/>
        <end position="91"/>
    </location>
</feature>
<proteinExistence type="predicted"/>
<comment type="caution">
    <text evidence="10">The sequence shown here is derived from an EMBL/GenBank/DDBJ whole genome shotgun (WGS) entry which is preliminary data.</text>
</comment>
<dbReference type="SUPFAM" id="SSF52113">
    <property type="entry name" value="BRCT domain"/>
    <property type="match status" value="1"/>
</dbReference>
<sequence length="573" mass="64173">MTSNKPVDKLADNLKGLIIGASGTIPGYQHGEIKRMVEKCGAKFASMNISECTHLVTTEANSKRKLKKINRARELEGCEIVNIDWLLKTIKTHIPEADQKEILKHEKNEGVKPKGKKRERDSSGDDEGNPSKKTKDEEQINLKRLVDLVDDNYPTSIDTVSVYQDDTGLIWDATLVRPDVEKLVEVLRIQLLRHGKTQMFETWDMEYRFGSTEKSNSTAVVGSLNWAKRTFKAKFKLFSGLAWEDRHALPPSEAWLFLEMHHREAPIFTSEISPLPASVENVLKIIFAAGNLKNYVQWLNHHGRGGFLGTTVNKKVLLLGIAVLGKLMELTSPRLAPGDQSKAKKRLCEIYESLILTNLTLSDDNDTVRQELESLDLLLKLRDASELLEENSQSSSLAMSQITQEIMGVFRLERPGEAERFAQWEKENIASIGDRRLLWHGSMSSNFAGILSQGLRGDGIVSTDGKHFVPGVFFADISTKSAGYCRQKGEALMLLCEVELGKSSAVSVERVGKTVHKKWRDAGYIHPDFKGTQVPDVLAGTRSSSSSGLYHSEYVAKSPAQIRQRYLFHVKIV</sequence>
<evidence type="ECO:0000256" key="4">
    <source>
        <dbReference type="ARBA" id="ARBA00033987"/>
    </source>
</evidence>
<dbReference type="GO" id="GO:0070212">
    <property type="term" value="P:protein poly-ADP-ribosylation"/>
    <property type="evidence" value="ECO:0007669"/>
    <property type="project" value="TreeGrafter"/>
</dbReference>
<dbReference type="Pfam" id="PF00644">
    <property type="entry name" value="PARP"/>
    <property type="match status" value="1"/>
</dbReference>
<feature type="region of interest" description="Disordered" evidence="6">
    <location>
        <begin position="101"/>
        <end position="137"/>
    </location>
</feature>
<keyword evidence="11" id="KW-1185">Reference proteome</keyword>
<accession>A0A1V6P1H2</accession>
<dbReference type="InterPro" id="IPR036420">
    <property type="entry name" value="BRCT_dom_sf"/>
</dbReference>
<protein>
    <recommendedName>
        <fullName evidence="5">Poly [ADP-ribose] polymerase</fullName>
        <shortName evidence="5">PARP</shortName>
        <ecNumber evidence="5">2.4.2.-</ecNumber>
    </recommendedName>
</protein>
<dbReference type="GO" id="GO:0006302">
    <property type="term" value="P:double-strand break repair"/>
    <property type="evidence" value="ECO:0007669"/>
    <property type="project" value="TreeGrafter"/>
</dbReference>
<dbReference type="InterPro" id="IPR012317">
    <property type="entry name" value="Poly(ADP-ribose)pol_cat_dom"/>
</dbReference>
<dbReference type="OrthoDB" id="2017365at2759"/>
<dbReference type="EMBL" id="MDYM01000001">
    <property type="protein sequence ID" value="OQD70801.1"/>
    <property type="molecule type" value="Genomic_DNA"/>
</dbReference>
<name>A0A1V6P1H2_PENPO</name>
<dbReference type="PANTHER" id="PTHR10459">
    <property type="entry name" value="DNA LIGASE"/>
    <property type="match status" value="1"/>
</dbReference>
<dbReference type="GO" id="GO:0005730">
    <property type="term" value="C:nucleolus"/>
    <property type="evidence" value="ECO:0007669"/>
    <property type="project" value="TreeGrafter"/>
</dbReference>
<dbReference type="GO" id="GO:0003950">
    <property type="term" value="F:NAD+ poly-ADP-ribosyltransferase activity"/>
    <property type="evidence" value="ECO:0007669"/>
    <property type="project" value="UniProtKB-UniRule"/>
</dbReference>
<dbReference type="Proteomes" id="UP000191408">
    <property type="component" value="Unassembled WGS sequence"/>
</dbReference>
<evidence type="ECO:0000256" key="6">
    <source>
        <dbReference type="SAM" id="MobiDB-lite"/>
    </source>
</evidence>
<evidence type="ECO:0000256" key="3">
    <source>
        <dbReference type="ARBA" id="ARBA00023027"/>
    </source>
</evidence>
<dbReference type="InterPro" id="IPR050800">
    <property type="entry name" value="ARTD/PARP"/>
</dbReference>
<reference evidence="11" key="1">
    <citation type="journal article" date="2017" name="Nat. Microbiol.">
        <title>Global analysis of biosynthetic gene clusters reveals vast potential of secondary metabolite production in Penicillium species.</title>
        <authorList>
            <person name="Nielsen J.C."/>
            <person name="Grijseels S."/>
            <person name="Prigent S."/>
            <person name="Ji B."/>
            <person name="Dainat J."/>
            <person name="Nielsen K.F."/>
            <person name="Frisvad J.C."/>
            <person name="Workman M."/>
            <person name="Nielsen J."/>
        </authorList>
    </citation>
    <scope>NUCLEOTIDE SEQUENCE [LARGE SCALE GENOMIC DNA]</scope>
    <source>
        <strain evidence="11">IBT 4502</strain>
    </source>
</reference>
<organism evidence="10 11">
    <name type="scientific">Penicillium polonicum</name>
    <dbReference type="NCBI Taxonomy" id="60169"/>
    <lineage>
        <taxon>Eukaryota</taxon>
        <taxon>Fungi</taxon>
        <taxon>Dikarya</taxon>
        <taxon>Ascomycota</taxon>
        <taxon>Pezizomycotina</taxon>
        <taxon>Eurotiomycetes</taxon>
        <taxon>Eurotiomycetidae</taxon>
        <taxon>Eurotiales</taxon>
        <taxon>Aspergillaceae</taxon>
        <taxon>Penicillium</taxon>
    </lineage>
</organism>
<evidence type="ECO:0000256" key="5">
    <source>
        <dbReference type="RuleBase" id="RU362114"/>
    </source>
</evidence>
<dbReference type="PROSITE" id="PS51977">
    <property type="entry name" value="WGR"/>
    <property type="match status" value="1"/>
</dbReference>
<gene>
    <name evidence="10" type="ORF">PENPOL_c001G02191</name>
</gene>
<dbReference type="InterPro" id="IPR008893">
    <property type="entry name" value="WGR_domain"/>
</dbReference>
<dbReference type="STRING" id="60169.A0A1V6P1H2"/>
<evidence type="ECO:0000313" key="11">
    <source>
        <dbReference type="Proteomes" id="UP000191408"/>
    </source>
</evidence>
<dbReference type="Gene3D" id="3.40.50.10190">
    <property type="entry name" value="BRCT domain"/>
    <property type="match status" value="1"/>
</dbReference>
<evidence type="ECO:0000256" key="2">
    <source>
        <dbReference type="ARBA" id="ARBA00022679"/>
    </source>
</evidence>
<dbReference type="AlphaFoldDB" id="A0A1V6P1H2"/>
<evidence type="ECO:0000259" key="9">
    <source>
        <dbReference type="PROSITE" id="PS51977"/>
    </source>
</evidence>
<comment type="catalytic activity">
    <reaction evidence="4">
        <text>NAD(+) + (ADP-D-ribosyl)n-acceptor = nicotinamide + (ADP-D-ribosyl)n+1-acceptor + H(+).</text>
        <dbReference type="EC" id="2.4.2.30"/>
    </reaction>
</comment>
<dbReference type="SUPFAM" id="SSF56399">
    <property type="entry name" value="ADP-ribosylation"/>
    <property type="match status" value="1"/>
</dbReference>
<dbReference type="EC" id="2.4.2.-" evidence="5"/>
<dbReference type="InterPro" id="IPR001357">
    <property type="entry name" value="BRCT_dom"/>
</dbReference>
<dbReference type="CDD" id="cd00027">
    <property type="entry name" value="BRCT"/>
    <property type="match status" value="1"/>
</dbReference>
<evidence type="ECO:0000313" key="10">
    <source>
        <dbReference type="EMBL" id="OQD70801.1"/>
    </source>
</evidence>
<evidence type="ECO:0000259" key="8">
    <source>
        <dbReference type="PROSITE" id="PS51059"/>
    </source>
</evidence>
<dbReference type="GO" id="GO:1990404">
    <property type="term" value="F:NAD+-protein mono-ADP-ribosyltransferase activity"/>
    <property type="evidence" value="ECO:0007669"/>
    <property type="project" value="TreeGrafter"/>
</dbReference>
<dbReference type="PROSITE" id="PS50172">
    <property type="entry name" value="BRCT"/>
    <property type="match status" value="1"/>
</dbReference>